<evidence type="ECO:0000313" key="1">
    <source>
        <dbReference type="EMBL" id="GAK56576.1"/>
    </source>
</evidence>
<accession>A0A081BW71</accession>
<keyword evidence="2" id="KW-1185">Reference proteome</keyword>
<dbReference type="EMBL" id="DF820465">
    <property type="protein sequence ID" value="GAK56576.1"/>
    <property type="molecule type" value="Genomic_DNA"/>
</dbReference>
<evidence type="ECO:0000313" key="2">
    <source>
        <dbReference type="Proteomes" id="UP000030661"/>
    </source>
</evidence>
<dbReference type="STRING" id="1499967.U27_03538"/>
<protein>
    <recommendedName>
        <fullName evidence="3">Bacterial repeat domain-containing protein</fullName>
    </recommendedName>
</protein>
<dbReference type="Proteomes" id="UP000030661">
    <property type="component" value="Unassembled WGS sequence"/>
</dbReference>
<sequence length="356" mass="37103">MKKKISIVGVINLLMMVILLTIVGSNDVAYAATEGKAEIWGLDGSGGYSVFKSYSVGSGYYATEFAHNGTNSYLLWARPADEGTATLWTLNASGGFVSGKTYTAGKGYYATGFSHNGSNGYMIWARPAAEGSAVVWTLTSAGNFISGKSYTAGPGYYATDFVHNGTNAYLLWARSADEGTAVVWKLSAAGAFLSGKSYSAGKGYYATAFSHNGSKAGIVWARPPAEGRGVVWTLNADLTYSSGKSYTKLAGWYATGHETLPASGSSGATLKTVSQETIVVKKAGSGSGTITAGSQVCNAACTELAITYIAGKQVDVNVTPAAGSYFAGWETAGGVQIENIYYANPGDTVFAIFEQK</sequence>
<proteinExistence type="predicted"/>
<gene>
    <name evidence="1" type="ORF">U27_03538</name>
</gene>
<evidence type="ECO:0008006" key="3">
    <source>
        <dbReference type="Google" id="ProtNLM"/>
    </source>
</evidence>
<name>A0A081BW71_VECG1</name>
<dbReference type="SUPFAM" id="SSF50956">
    <property type="entry name" value="Thermostable phytase (3-phytase)"/>
    <property type="match status" value="1"/>
</dbReference>
<dbReference type="AlphaFoldDB" id="A0A081BW71"/>
<organism evidence="1">
    <name type="scientific">Vecturithrix granuli</name>
    <dbReference type="NCBI Taxonomy" id="1499967"/>
    <lineage>
        <taxon>Bacteria</taxon>
        <taxon>Candidatus Moduliflexota</taxon>
        <taxon>Candidatus Vecturitrichia</taxon>
        <taxon>Candidatus Vecturitrichales</taxon>
        <taxon>Candidatus Vecturitrichaceae</taxon>
        <taxon>Candidatus Vecturithrix</taxon>
    </lineage>
</organism>
<dbReference type="HOGENOM" id="CLU_777695_0_0_0"/>
<reference evidence="1" key="1">
    <citation type="journal article" date="2015" name="PeerJ">
        <title>First genomic representation of candidate bacterial phylum KSB3 points to enhanced environmental sensing as a trigger of wastewater bulking.</title>
        <authorList>
            <person name="Sekiguchi Y."/>
            <person name="Ohashi A."/>
            <person name="Parks D.H."/>
            <person name="Yamauchi T."/>
            <person name="Tyson G.W."/>
            <person name="Hugenholtz P."/>
        </authorList>
    </citation>
    <scope>NUCLEOTIDE SEQUENCE [LARGE SCALE GENOMIC DNA]</scope>
</reference>